<dbReference type="GO" id="GO:0032981">
    <property type="term" value="P:mitochondrial respiratory chain complex I assembly"/>
    <property type="evidence" value="ECO:0007669"/>
    <property type="project" value="TreeGrafter"/>
</dbReference>
<keyword evidence="3 7" id="KW-0489">Methyltransferase</keyword>
<comment type="function">
    <text evidence="7">Arginine methyltransferase involved in the assembly or stability of mitochondrial NADH:ubiquinone oxidoreductase complex (complex I).</text>
</comment>
<dbReference type="Gene3D" id="3.40.50.12710">
    <property type="match status" value="1"/>
</dbReference>
<dbReference type="GO" id="GO:0032259">
    <property type="term" value="P:methylation"/>
    <property type="evidence" value="ECO:0007669"/>
    <property type="project" value="UniProtKB-KW"/>
</dbReference>
<gene>
    <name evidence="8" type="primary">ndufaf7_2</name>
    <name evidence="8" type="ORF">B7P43_G12182</name>
</gene>
<evidence type="ECO:0000313" key="8">
    <source>
        <dbReference type="EMBL" id="PNF31776.1"/>
    </source>
</evidence>
<comment type="subcellular location">
    <subcellularLocation>
        <location evidence="1 7">Mitochondrion</location>
    </subcellularLocation>
</comment>
<dbReference type="EMBL" id="NEVH01011202">
    <property type="protein sequence ID" value="PNF31776.1"/>
    <property type="molecule type" value="Genomic_DNA"/>
</dbReference>
<protein>
    <recommendedName>
        <fullName evidence="7">Protein arginine methyltransferase NDUFAF7</fullName>
        <ecNumber evidence="7">2.1.1.320</ecNumber>
    </recommendedName>
</protein>
<evidence type="ECO:0000256" key="6">
    <source>
        <dbReference type="ARBA" id="ARBA00048612"/>
    </source>
</evidence>
<dbReference type="InterPro" id="IPR003788">
    <property type="entry name" value="NDUFAF7"/>
</dbReference>
<evidence type="ECO:0000256" key="5">
    <source>
        <dbReference type="ARBA" id="ARBA00023128"/>
    </source>
</evidence>
<dbReference type="InterPro" id="IPR029063">
    <property type="entry name" value="SAM-dependent_MTases_sf"/>
</dbReference>
<evidence type="ECO:0000256" key="1">
    <source>
        <dbReference type="ARBA" id="ARBA00004173"/>
    </source>
</evidence>
<dbReference type="AlphaFoldDB" id="A0A2J7QT68"/>
<dbReference type="GO" id="GO:0035243">
    <property type="term" value="F:protein-arginine omega-N symmetric methyltransferase activity"/>
    <property type="evidence" value="ECO:0007669"/>
    <property type="project" value="UniProtKB-EC"/>
</dbReference>
<dbReference type="InterPro" id="IPR038375">
    <property type="entry name" value="NDUFAF7_sf"/>
</dbReference>
<keyword evidence="9" id="KW-1185">Reference proteome</keyword>
<sequence length="362" mass="40751">MLSVFKKLQSTPAFLNLKYRKTSFKFINNGEHDRSARCVPPSKTKKESVSLARQLQAKIKAMGPITVAEYMKEVLTNPVSGYYMHRDVIGETGDFITSPELGQLFGEMVAVWCFNEWQKMGSPIPLQLVEMGPGRGSLAEDVLRVFERFGAGNEVSLHLVERTEAGWREVLIDIDPAAGSEKFRYVLSRTSTPASKTLIKADEKRDHVEVCAESGVILEHLATRLEEDGGFALFADYGHDGSKTDTFRGFRNHELHDALVDPGSADLTADVDFSYIRACTEDKLLTFGPVTQRHFLKQMGIDMRLQILLQNCGEKQKENLLLGYHMMVDEDKMGERFKLFSLFPSVLKDHLERFPVSGFADS</sequence>
<dbReference type="SUPFAM" id="SSF53335">
    <property type="entry name" value="S-adenosyl-L-methionine-dependent methyltransferases"/>
    <property type="match status" value="1"/>
</dbReference>
<evidence type="ECO:0000313" key="9">
    <source>
        <dbReference type="Proteomes" id="UP000235965"/>
    </source>
</evidence>
<organism evidence="8 9">
    <name type="scientific">Cryptotermes secundus</name>
    <dbReference type="NCBI Taxonomy" id="105785"/>
    <lineage>
        <taxon>Eukaryota</taxon>
        <taxon>Metazoa</taxon>
        <taxon>Ecdysozoa</taxon>
        <taxon>Arthropoda</taxon>
        <taxon>Hexapoda</taxon>
        <taxon>Insecta</taxon>
        <taxon>Pterygota</taxon>
        <taxon>Neoptera</taxon>
        <taxon>Polyneoptera</taxon>
        <taxon>Dictyoptera</taxon>
        <taxon>Blattodea</taxon>
        <taxon>Blattoidea</taxon>
        <taxon>Termitoidae</taxon>
        <taxon>Kalotermitidae</taxon>
        <taxon>Cryptotermitinae</taxon>
        <taxon>Cryptotermes</taxon>
    </lineage>
</organism>
<keyword evidence="4 7" id="KW-0808">Transferase</keyword>
<dbReference type="Proteomes" id="UP000235965">
    <property type="component" value="Unassembled WGS sequence"/>
</dbReference>
<evidence type="ECO:0000256" key="3">
    <source>
        <dbReference type="ARBA" id="ARBA00022603"/>
    </source>
</evidence>
<dbReference type="EC" id="2.1.1.320" evidence="7"/>
<dbReference type="GO" id="GO:0005739">
    <property type="term" value="C:mitochondrion"/>
    <property type="evidence" value="ECO:0007669"/>
    <property type="project" value="UniProtKB-SubCell"/>
</dbReference>
<comment type="similarity">
    <text evidence="2 7">Belongs to the NDUFAF7 family.</text>
</comment>
<evidence type="ECO:0000256" key="2">
    <source>
        <dbReference type="ARBA" id="ARBA00005891"/>
    </source>
</evidence>
<evidence type="ECO:0000256" key="7">
    <source>
        <dbReference type="RuleBase" id="RU364114"/>
    </source>
</evidence>
<dbReference type="PANTHER" id="PTHR12049:SF7">
    <property type="entry name" value="PROTEIN ARGININE METHYLTRANSFERASE NDUFAF7, MITOCHONDRIAL"/>
    <property type="match status" value="1"/>
</dbReference>
<evidence type="ECO:0000256" key="4">
    <source>
        <dbReference type="ARBA" id="ARBA00022679"/>
    </source>
</evidence>
<dbReference type="Pfam" id="PF02636">
    <property type="entry name" value="Methyltransf_28"/>
    <property type="match status" value="1"/>
</dbReference>
<reference evidence="8 9" key="1">
    <citation type="submission" date="2017-12" db="EMBL/GenBank/DDBJ databases">
        <title>Hemimetabolous genomes reveal molecular basis of termite eusociality.</title>
        <authorList>
            <person name="Harrison M.C."/>
            <person name="Jongepier E."/>
            <person name="Robertson H.M."/>
            <person name="Arning N."/>
            <person name="Bitard-Feildel T."/>
            <person name="Chao H."/>
            <person name="Childers C.P."/>
            <person name="Dinh H."/>
            <person name="Doddapaneni H."/>
            <person name="Dugan S."/>
            <person name="Gowin J."/>
            <person name="Greiner C."/>
            <person name="Han Y."/>
            <person name="Hu H."/>
            <person name="Hughes D.S.T."/>
            <person name="Huylmans A.-K."/>
            <person name="Kemena C."/>
            <person name="Kremer L.P.M."/>
            <person name="Lee S.L."/>
            <person name="Lopez-Ezquerra A."/>
            <person name="Mallet L."/>
            <person name="Monroy-Kuhn J.M."/>
            <person name="Moser A."/>
            <person name="Murali S.C."/>
            <person name="Muzny D.M."/>
            <person name="Otani S."/>
            <person name="Piulachs M.-D."/>
            <person name="Poelchau M."/>
            <person name="Qu J."/>
            <person name="Schaub F."/>
            <person name="Wada-Katsumata A."/>
            <person name="Worley K.C."/>
            <person name="Xie Q."/>
            <person name="Ylla G."/>
            <person name="Poulsen M."/>
            <person name="Gibbs R.A."/>
            <person name="Schal C."/>
            <person name="Richards S."/>
            <person name="Belles X."/>
            <person name="Korb J."/>
            <person name="Bornberg-Bauer E."/>
        </authorList>
    </citation>
    <scope>NUCLEOTIDE SEQUENCE [LARGE SCALE GENOMIC DNA]</scope>
    <source>
        <tissue evidence="8">Whole body</tissue>
    </source>
</reference>
<comment type="catalytic activity">
    <reaction evidence="6 7">
        <text>L-arginyl-[protein] + 2 S-adenosyl-L-methionine = N(omega),N(omega)'-dimethyl-L-arginyl-[protein] + 2 S-adenosyl-L-homocysteine + 2 H(+)</text>
        <dbReference type="Rhea" id="RHEA:48108"/>
        <dbReference type="Rhea" id="RHEA-COMP:10532"/>
        <dbReference type="Rhea" id="RHEA-COMP:11992"/>
        <dbReference type="ChEBI" id="CHEBI:15378"/>
        <dbReference type="ChEBI" id="CHEBI:29965"/>
        <dbReference type="ChEBI" id="CHEBI:57856"/>
        <dbReference type="ChEBI" id="CHEBI:59789"/>
        <dbReference type="ChEBI" id="CHEBI:88221"/>
        <dbReference type="EC" id="2.1.1.320"/>
    </reaction>
</comment>
<proteinExistence type="inferred from homology"/>
<dbReference type="PANTHER" id="PTHR12049">
    <property type="entry name" value="PROTEIN ARGININE METHYLTRANSFERASE NDUFAF7, MITOCHONDRIAL"/>
    <property type="match status" value="1"/>
</dbReference>
<comment type="caution">
    <text evidence="8">The sequence shown here is derived from an EMBL/GenBank/DDBJ whole genome shotgun (WGS) entry which is preliminary data.</text>
</comment>
<name>A0A2J7QT68_9NEOP</name>
<dbReference type="OrthoDB" id="438553at2759"/>
<keyword evidence="5 7" id="KW-0496">Mitochondrion</keyword>
<accession>A0A2J7QT68</accession>